<dbReference type="AlphaFoldDB" id="A0A6P6LHI3"/>
<dbReference type="KEGG" id="caua:113058900"/>
<dbReference type="Proteomes" id="UP000515129">
    <property type="component" value="Chromosome 40"/>
</dbReference>
<name>A0A6P6LHI3_CARAU</name>
<organism evidence="2 3">
    <name type="scientific">Carassius auratus</name>
    <name type="common">Goldfish</name>
    <dbReference type="NCBI Taxonomy" id="7957"/>
    <lineage>
        <taxon>Eukaryota</taxon>
        <taxon>Metazoa</taxon>
        <taxon>Chordata</taxon>
        <taxon>Craniata</taxon>
        <taxon>Vertebrata</taxon>
        <taxon>Euteleostomi</taxon>
        <taxon>Actinopterygii</taxon>
        <taxon>Neopterygii</taxon>
        <taxon>Teleostei</taxon>
        <taxon>Ostariophysi</taxon>
        <taxon>Cypriniformes</taxon>
        <taxon>Cyprinidae</taxon>
        <taxon>Cyprininae</taxon>
        <taxon>Carassius</taxon>
    </lineage>
</organism>
<dbReference type="OrthoDB" id="10657274at2759"/>
<feature type="compositionally biased region" description="Polar residues" evidence="1">
    <location>
        <begin position="38"/>
        <end position="53"/>
    </location>
</feature>
<reference evidence="3" key="1">
    <citation type="submission" date="2025-08" db="UniProtKB">
        <authorList>
            <consortium name="RefSeq"/>
        </authorList>
    </citation>
    <scope>IDENTIFICATION</scope>
    <source>
        <strain evidence="3">Wakin</strain>
        <tissue evidence="3">Muscle</tissue>
    </source>
</reference>
<proteinExistence type="predicted"/>
<accession>A0A6P6LHI3</accession>
<sequence>MNRPLKNSADGRVALPYSSEGEWILHNYAQLWEKFSQEEPQVSPQRSPPSTQLPVIPEGHLLAVTTLGEQADPSQSPEAPSTAISLPRKRVRLFSWESASESSASESALPETILPQPISDPGMTSSPRPRRKRKKGSSGPASLSPPDPARLPEPAALSAGMSEPAAVTLDPEPATKRTVSKSAVVRAEERAAADSATEAFLQSFKSLPVLSCPQTLSPEILSQLQLAQFLTQFPSPLMLPLVRLMLLSVQLLSPHVL</sequence>
<feature type="compositionally biased region" description="Polar residues" evidence="1">
    <location>
        <begin position="72"/>
        <end position="84"/>
    </location>
</feature>
<evidence type="ECO:0000313" key="2">
    <source>
        <dbReference type="Proteomes" id="UP000515129"/>
    </source>
</evidence>
<evidence type="ECO:0000256" key="1">
    <source>
        <dbReference type="SAM" id="MobiDB-lite"/>
    </source>
</evidence>
<feature type="region of interest" description="Disordered" evidence="1">
    <location>
        <begin position="101"/>
        <end position="176"/>
    </location>
</feature>
<protein>
    <submittedName>
        <fullName evidence="3">Lysine-rich arabinogalactan protein 19-like</fullName>
    </submittedName>
</protein>
<gene>
    <name evidence="3" type="primary">LOC113058900</name>
</gene>
<dbReference type="GeneID" id="113058900"/>
<keyword evidence="2" id="KW-1185">Reference proteome</keyword>
<evidence type="ECO:0000313" key="3">
    <source>
        <dbReference type="RefSeq" id="XP_026082951.1"/>
    </source>
</evidence>
<dbReference type="RefSeq" id="XP_026082951.1">
    <property type="nucleotide sequence ID" value="XM_026227166.1"/>
</dbReference>
<feature type="region of interest" description="Disordered" evidence="1">
    <location>
        <begin position="36"/>
        <end position="87"/>
    </location>
</feature>